<name>A0AAV9VKK0_9PEZI</name>
<feature type="domain" description="Dienelactone hydrolase" evidence="1">
    <location>
        <begin position="35"/>
        <end position="160"/>
    </location>
</feature>
<dbReference type="PANTHER" id="PTHR47668">
    <property type="entry name" value="DIENELACTONE HYDROLASE FAMILY PROTEIN (AFU_ORTHOLOGUE AFUA_6G01940)"/>
    <property type="match status" value="1"/>
</dbReference>
<organism evidence="2 3">
    <name type="scientific">Orbilia blumenaviensis</name>
    <dbReference type="NCBI Taxonomy" id="1796055"/>
    <lineage>
        <taxon>Eukaryota</taxon>
        <taxon>Fungi</taxon>
        <taxon>Dikarya</taxon>
        <taxon>Ascomycota</taxon>
        <taxon>Pezizomycotina</taxon>
        <taxon>Orbiliomycetes</taxon>
        <taxon>Orbiliales</taxon>
        <taxon>Orbiliaceae</taxon>
        <taxon>Orbilia</taxon>
    </lineage>
</organism>
<dbReference type="PANTHER" id="PTHR47668:SF1">
    <property type="entry name" value="DIENELACTONE HYDROLASE DOMAIN-CONTAINING PROTEIN-RELATED"/>
    <property type="match status" value="1"/>
</dbReference>
<gene>
    <name evidence="2" type="ORF">TWF730_000111</name>
</gene>
<dbReference type="Pfam" id="PF01738">
    <property type="entry name" value="DLH"/>
    <property type="match status" value="1"/>
</dbReference>
<evidence type="ECO:0000259" key="1">
    <source>
        <dbReference type="Pfam" id="PF01738"/>
    </source>
</evidence>
<dbReference type="Proteomes" id="UP001373714">
    <property type="component" value="Unassembled WGS sequence"/>
</dbReference>
<dbReference type="SUPFAM" id="SSF53474">
    <property type="entry name" value="alpha/beta-Hydrolases"/>
    <property type="match status" value="1"/>
</dbReference>
<comment type="caution">
    <text evidence="2">The sequence shown here is derived from an EMBL/GenBank/DDBJ whole genome shotgun (WGS) entry which is preliminary data.</text>
</comment>
<dbReference type="AlphaFoldDB" id="A0AAV9VKK0"/>
<evidence type="ECO:0000313" key="3">
    <source>
        <dbReference type="Proteomes" id="UP001373714"/>
    </source>
</evidence>
<protein>
    <recommendedName>
        <fullName evidence="1">Dienelactone hydrolase domain-containing protein</fullName>
    </recommendedName>
</protein>
<accession>A0AAV9VKK0</accession>
<dbReference type="EMBL" id="JAVHNS010000001">
    <property type="protein sequence ID" value="KAK6362656.1"/>
    <property type="molecule type" value="Genomic_DNA"/>
</dbReference>
<reference evidence="2 3" key="1">
    <citation type="submission" date="2019-10" db="EMBL/GenBank/DDBJ databases">
        <authorList>
            <person name="Palmer J.M."/>
        </authorList>
    </citation>
    <scope>NUCLEOTIDE SEQUENCE [LARGE SCALE GENOMIC DNA]</scope>
    <source>
        <strain evidence="2 3">TWF730</strain>
    </source>
</reference>
<proteinExistence type="predicted"/>
<sequence length="238" mass="25899">MPTEPSQVCLCTPSILLEGYTSKGGFHEVGKLKLYVTGPSAAKSGIVFIYDAYGYSDQVLTAADLLSKLSGALVIVPDILGDAAIPPQHQSLDQVSEEEKNSLVGKLMGKINEFRDFPGQILDGMKIWGSSWPSIEKWGIFGLCFGGKVVAVMSRKDTPYLVSGQAHPSFLVDEDPELVVIPHICLASKDEDPDKIANYQTVLGQHCYVETYSENIHGWMGAKADLQDPEKMASFEKG</sequence>
<dbReference type="InterPro" id="IPR002925">
    <property type="entry name" value="Dienelactn_hydro"/>
</dbReference>
<evidence type="ECO:0000313" key="2">
    <source>
        <dbReference type="EMBL" id="KAK6362656.1"/>
    </source>
</evidence>
<keyword evidence="3" id="KW-1185">Reference proteome</keyword>
<dbReference type="InterPro" id="IPR029058">
    <property type="entry name" value="AB_hydrolase_fold"/>
</dbReference>
<dbReference type="GO" id="GO:0016787">
    <property type="term" value="F:hydrolase activity"/>
    <property type="evidence" value="ECO:0007669"/>
    <property type="project" value="InterPro"/>
</dbReference>
<dbReference type="Gene3D" id="3.40.50.1820">
    <property type="entry name" value="alpha/beta hydrolase"/>
    <property type="match status" value="1"/>
</dbReference>